<dbReference type="AlphaFoldDB" id="M2V747"/>
<dbReference type="HOGENOM" id="CLU_2352400_0_0_1"/>
<accession>M2V747</accession>
<sequence length="112" mass="12961">MTLNISRHSFVDSNTRSHQQWYPRDVLEICRDGRCVGYAHTKRRKCRMLIGSYSVSTMNEILDEMSRQLPDPTILRPQLRSLASYGLCGQFHRGQADSMVCKWSSMIYAAFP</sequence>
<reference evidence="1 2" key="1">
    <citation type="journal article" date="2012" name="PLoS Pathog.">
        <title>Diverse lifestyles and strategies of plant pathogenesis encoded in the genomes of eighteen Dothideomycetes fungi.</title>
        <authorList>
            <person name="Ohm R.A."/>
            <person name="Feau N."/>
            <person name="Henrissat B."/>
            <person name="Schoch C.L."/>
            <person name="Horwitz B.A."/>
            <person name="Barry K.W."/>
            <person name="Condon B.J."/>
            <person name="Copeland A.C."/>
            <person name="Dhillon B."/>
            <person name="Glaser F."/>
            <person name="Hesse C.N."/>
            <person name="Kosti I."/>
            <person name="LaButti K."/>
            <person name="Lindquist E.A."/>
            <person name="Lucas S."/>
            <person name="Salamov A.A."/>
            <person name="Bradshaw R.E."/>
            <person name="Ciuffetti L."/>
            <person name="Hamelin R.C."/>
            <person name="Kema G.H.J."/>
            <person name="Lawrence C."/>
            <person name="Scott J.A."/>
            <person name="Spatafora J.W."/>
            <person name="Turgeon B.G."/>
            <person name="de Wit P.J.G.M."/>
            <person name="Zhong S."/>
            <person name="Goodwin S.B."/>
            <person name="Grigoriev I.V."/>
        </authorList>
    </citation>
    <scope>NUCLEOTIDE SEQUENCE [LARGE SCALE GENOMIC DNA]</scope>
    <source>
        <strain evidence="2">C5 / ATCC 48332 / race O</strain>
    </source>
</reference>
<evidence type="ECO:0000313" key="2">
    <source>
        <dbReference type="Proteomes" id="UP000016936"/>
    </source>
</evidence>
<reference evidence="2" key="2">
    <citation type="journal article" date="2013" name="PLoS Genet.">
        <title>Comparative genome structure, secondary metabolite, and effector coding capacity across Cochliobolus pathogens.</title>
        <authorList>
            <person name="Condon B.J."/>
            <person name="Leng Y."/>
            <person name="Wu D."/>
            <person name="Bushley K.E."/>
            <person name="Ohm R.A."/>
            <person name="Otillar R."/>
            <person name="Martin J."/>
            <person name="Schackwitz W."/>
            <person name="Grimwood J."/>
            <person name="MohdZainudin N."/>
            <person name="Xue C."/>
            <person name="Wang R."/>
            <person name="Manning V.A."/>
            <person name="Dhillon B."/>
            <person name="Tu Z.J."/>
            <person name="Steffenson B.J."/>
            <person name="Salamov A."/>
            <person name="Sun H."/>
            <person name="Lowry S."/>
            <person name="LaButti K."/>
            <person name="Han J."/>
            <person name="Copeland A."/>
            <person name="Lindquist E."/>
            <person name="Barry K."/>
            <person name="Schmutz J."/>
            <person name="Baker S.E."/>
            <person name="Ciuffetti L.M."/>
            <person name="Grigoriev I.V."/>
            <person name="Zhong S."/>
            <person name="Turgeon B.G."/>
        </authorList>
    </citation>
    <scope>NUCLEOTIDE SEQUENCE [LARGE SCALE GENOMIC DNA]</scope>
    <source>
        <strain evidence="2">C5 / ATCC 48332 / race O</strain>
    </source>
</reference>
<dbReference type="OMA" id="DSNTRSH"/>
<evidence type="ECO:0000313" key="1">
    <source>
        <dbReference type="EMBL" id="EMD95568.1"/>
    </source>
</evidence>
<dbReference type="STRING" id="701091.M2V747"/>
<name>M2V747_COCH5</name>
<feature type="non-terminal residue" evidence="1">
    <location>
        <position position="112"/>
    </location>
</feature>
<dbReference type="EMBL" id="KB445570">
    <property type="protein sequence ID" value="EMD95568.1"/>
    <property type="molecule type" value="Genomic_DNA"/>
</dbReference>
<protein>
    <submittedName>
        <fullName evidence="1">Uncharacterized protein</fullName>
    </submittedName>
</protein>
<keyword evidence="2" id="KW-1185">Reference proteome</keyword>
<organism evidence="1 2">
    <name type="scientific">Cochliobolus heterostrophus (strain C5 / ATCC 48332 / race O)</name>
    <name type="common">Southern corn leaf blight fungus</name>
    <name type="synonym">Bipolaris maydis</name>
    <dbReference type="NCBI Taxonomy" id="701091"/>
    <lineage>
        <taxon>Eukaryota</taxon>
        <taxon>Fungi</taxon>
        <taxon>Dikarya</taxon>
        <taxon>Ascomycota</taxon>
        <taxon>Pezizomycotina</taxon>
        <taxon>Dothideomycetes</taxon>
        <taxon>Pleosporomycetidae</taxon>
        <taxon>Pleosporales</taxon>
        <taxon>Pleosporineae</taxon>
        <taxon>Pleosporaceae</taxon>
        <taxon>Bipolaris</taxon>
    </lineage>
</organism>
<dbReference type="eggNOG" id="ENOG502QPW5">
    <property type="taxonomic scope" value="Eukaryota"/>
</dbReference>
<dbReference type="OrthoDB" id="8062037at2759"/>
<dbReference type="Proteomes" id="UP000016936">
    <property type="component" value="Unassembled WGS sequence"/>
</dbReference>
<proteinExistence type="predicted"/>
<gene>
    <name evidence="1" type="ORF">COCHEDRAFT_1126396</name>
</gene>